<proteinExistence type="predicted"/>
<dbReference type="AlphaFoldDB" id="A0A0S7BBB9"/>
<name>A0A0S7BBB9_9CHLR</name>
<dbReference type="RefSeq" id="WP_075074270.1">
    <property type="nucleotide sequence ID" value="NZ_DF967972.1"/>
</dbReference>
<protein>
    <recommendedName>
        <fullName evidence="3">Diterpene synthase</fullName>
    </recommendedName>
</protein>
<evidence type="ECO:0008006" key="3">
    <source>
        <dbReference type="Google" id="ProtNLM"/>
    </source>
</evidence>
<evidence type="ECO:0000313" key="2">
    <source>
        <dbReference type="Proteomes" id="UP000055060"/>
    </source>
</evidence>
<dbReference type="STRING" id="360412.LARV_02848"/>
<organism evidence="1">
    <name type="scientific">Longilinea arvoryzae</name>
    <dbReference type="NCBI Taxonomy" id="360412"/>
    <lineage>
        <taxon>Bacteria</taxon>
        <taxon>Bacillati</taxon>
        <taxon>Chloroflexota</taxon>
        <taxon>Anaerolineae</taxon>
        <taxon>Anaerolineales</taxon>
        <taxon>Anaerolineaceae</taxon>
        <taxon>Longilinea</taxon>
    </lineage>
</organism>
<dbReference type="GO" id="GO:0016765">
    <property type="term" value="F:transferase activity, transferring alkyl or aryl (other than methyl) groups"/>
    <property type="evidence" value="ECO:0007669"/>
    <property type="project" value="InterPro"/>
</dbReference>
<gene>
    <name evidence="1" type="ORF">LARV_02848</name>
</gene>
<evidence type="ECO:0000313" key="1">
    <source>
        <dbReference type="EMBL" id="GAP15068.1"/>
    </source>
</evidence>
<accession>A0A0S7BBB9</accession>
<dbReference type="InterPro" id="IPR036424">
    <property type="entry name" value="UPP_synth-like_sf"/>
</dbReference>
<dbReference type="Gene3D" id="3.40.1180.10">
    <property type="entry name" value="Decaprenyl diphosphate synthase-like"/>
    <property type="match status" value="1"/>
</dbReference>
<dbReference type="EMBL" id="DF967972">
    <property type="protein sequence ID" value="GAP15068.1"/>
    <property type="molecule type" value="Genomic_DNA"/>
</dbReference>
<keyword evidence="2" id="KW-1185">Reference proteome</keyword>
<dbReference type="Proteomes" id="UP000055060">
    <property type="component" value="Unassembled WGS sequence"/>
</dbReference>
<reference evidence="1" key="1">
    <citation type="submission" date="2015-07" db="EMBL/GenBank/DDBJ databases">
        <title>Draft Genome Sequences of Anaerolinea thermolimosa IMO-1, Bellilinea caldifistulae GOMI-1, Leptolinea tardivitalis YMTK-2, Levilinea saccharolytica KIBI-1,Longilinea arvoryzae KOME-1, Previously Described as Members of the Anaerolineaceae (Chloroflexi).</title>
        <authorList>
            <person name="Sekiguchi Y."/>
            <person name="Ohashi A."/>
            <person name="Matsuura N."/>
            <person name="Tourlousse M.D."/>
        </authorList>
    </citation>
    <scope>NUCLEOTIDE SEQUENCE [LARGE SCALE GENOMIC DNA]</scope>
    <source>
        <strain evidence="1">KOME-1</strain>
    </source>
</reference>
<dbReference type="OrthoDB" id="147592at2"/>
<sequence length="314" mass="36634">MNIDQLTFENLPVEEAARLVESGGPLVGVFPINGTRRWYLLKVMDGQFDADGDSYLHVMEQQHIAMYRLFFDHGVHTLLTPIFGADLLERGDDYIQMAVHGISRLVTEPHFLQFYEDYQVRVRFYGDCRRNLANTPYAYLIEQFEQIAEKTRSHDRNRLFFGMFANDPSEQIAEYSVRYYQEHRCAPDRRTLVQMYYGEYVDPVSFFIGFDRLSAFDMPLLATGNEDLYFTVSPSLDLTARQLRQILYDHLFTRKTPEPDYETLSPDDLAWMQSFYAANHERTLGLGELMGGIWYPIPEEAWPSDTTPNPGEHR</sequence>